<keyword evidence="3" id="KW-1185">Reference proteome</keyword>
<dbReference type="InterPro" id="IPR028973">
    <property type="entry name" value="PhnB-like"/>
</dbReference>
<evidence type="ECO:0000313" key="2">
    <source>
        <dbReference type="EMBL" id="CAG2145664.1"/>
    </source>
</evidence>
<protein>
    <recommendedName>
        <fullName evidence="1">PhnB-like domain-containing protein</fullName>
    </recommendedName>
</protein>
<dbReference type="PANTHER" id="PTHR33990:SF1">
    <property type="entry name" value="PROTEIN YJDN"/>
    <property type="match status" value="1"/>
</dbReference>
<organism evidence="2 3">
    <name type="scientific">Cupriavidus yeoncheonensis</name>
    <dbReference type="NCBI Taxonomy" id="1462994"/>
    <lineage>
        <taxon>Bacteria</taxon>
        <taxon>Pseudomonadati</taxon>
        <taxon>Pseudomonadota</taxon>
        <taxon>Betaproteobacteria</taxon>
        <taxon>Burkholderiales</taxon>
        <taxon>Burkholderiaceae</taxon>
        <taxon>Cupriavidus</taxon>
    </lineage>
</organism>
<dbReference type="RefSeq" id="WP_211948177.1">
    <property type="nucleotide sequence ID" value="NZ_CAJPUY010000011.1"/>
</dbReference>
<dbReference type="PANTHER" id="PTHR33990">
    <property type="entry name" value="PROTEIN YJDN-RELATED"/>
    <property type="match status" value="1"/>
</dbReference>
<dbReference type="Proteomes" id="UP000672934">
    <property type="component" value="Unassembled WGS sequence"/>
</dbReference>
<sequence length="145" mass="16072">MLVQPYLFFEGRCEEALEFYKKTIGAKPGMLMRFKDNPEKDKAAASEGCAPTPDMDEKVMHAEFTVGDSLIMVSDGRCSGKPQFQGVALSISYEDVSALEKAFNGLTEGGQVMMPLSQTFFAEKFGMVTDRFGVLWMLIKPAPHQ</sequence>
<evidence type="ECO:0000259" key="1">
    <source>
        <dbReference type="Pfam" id="PF06983"/>
    </source>
</evidence>
<gene>
    <name evidence="2" type="ORF">LMG31506_03231</name>
</gene>
<accession>A0A916N4C5</accession>
<proteinExistence type="predicted"/>
<dbReference type="CDD" id="cd06588">
    <property type="entry name" value="PhnB_like"/>
    <property type="match status" value="1"/>
</dbReference>
<dbReference type="EMBL" id="CAJPUY010000011">
    <property type="protein sequence ID" value="CAG2145664.1"/>
    <property type="molecule type" value="Genomic_DNA"/>
</dbReference>
<dbReference type="Gene3D" id="3.10.180.10">
    <property type="entry name" value="2,3-Dihydroxybiphenyl 1,2-Dioxygenase, domain 1"/>
    <property type="match status" value="1"/>
</dbReference>
<dbReference type="AlphaFoldDB" id="A0A916N4C5"/>
<reference evidence="2" key="1">
    <citation type="submission" date="2021-03" db="EMBL/GenBank/DDBJ databases">
        <authorList>
            <person name="Peeters C."/>
        </authorList>
    </citation>
    <scope>NUCLEOTIDE SEQUENCE</scope>
    <source>
        <strain evidence="2">LMG 31506</strain>
    </source>
</reference>
<dbReference type="InterPro" id="IPR029068">
    <property type="entry name" value="Glyas_Bleomycin-R_OHBP_Dase"/>
</dbReference>
<evidence type="ECO:0000313" key="3">
    <source>
        <dbReference type="Proteomes" id="UP000672934"/>
    </source>
</evidence>
<feature type="domain" description="PhnB-like" evidence="1">
    <location>
        <begin position="4"/>
        <end position="138"/>
    </location>
</feature>
<dbReference type="SUPFAM" id="SSF54593">
    <property type="entry name" value="Glyoxalase/Bleomycin resistance protein/Dihydroxybiphenyl dioxygenase"/>
    <property type="match status" value="1"/>
</dbReference>
<comment type="caution">
    <text evidence="2">The sequence shown here is derived from an EMBL/GenBank/DDBJ whole genome shotgun (WGS) entry which is preliminary data.</text>
</comment>
<name>A0A916N4C5_9BURK</name>
<dbReference type="Pfam" id="PF06983">
    <property type="entry name" value="3-dmu-9_3-mt"/>
    <property type="match status" value="1"/>
</dbReference>